<reference evidence="1 2" key="1">
    <citation type="submission" date="2021-06" db="EMBL/GenBank/DDBJ databases">
        <title>Caerostris extrusa draft genome.</title>
        <authorList>
            <person name="Kono N."/>
            <person name="Arakawa K."/>
        </authorList>
    </citation>
    <scope>NUCLEOTIDE SEQUENCE [LARGE SCALE GENOMIC DNA]</scope>
</reference>
<keyword evidence="2" id="KW-1185">Reference proteome</keyword>
<accession>A0AAV4M7P5</accession>
<gene>
    <name evidence="1" type="primary">CHRDL1</name>
    <name evidence="1" type="ORF">CEXT_211131</name>
</gene>
<organism evidence="1 2">
    <name type="scientific">Caerostris extrusa</name>
    <name type="common">Bark spider</name>
    <name type="synonym">Caerostris bankana</name>
    <dbReference type="NCBI Taxonomy" id="172846"/>
    <lineage>
        <taxon>Eukaryota</taxon>
        <taxon>Metazoa</taxon>
        <taxon>Ecdysozoa</taxon>
        <taxon>Arthropoda</taxon>
        <taxon>Chelicerata</taxon>
        <taxon>Arachnida</taxon>
        <taxon>Araneae</taxon>
        <taxon>Araneomorphae</taxon>
        <taxon>Entelegynae</taxon>
        <taxon>Araneoidea</taxon>
        <taxon>Araneidae</taxon>
        <taxon>Caerostris</taxon>
    </lineage>
</organism>
<evidence type="ECO:0000313" key="2">
    <source>
        <dbReference type="Proteomes" id="UP001054945"/>
    </source>
</evidence>
<dbReference type="AlphaFoldDB" id="A0AAV4M7P5"/>
<evidence type="ECO:0000313" key="1">
    <source>
        <dbReference type="EMBL" id="GIX67797.1"/>
    </source>
</evidence>
<sequence>MKWTTWCTVGKTATSVLFQWHISSDQRTWKATATFDSRIRYLNMPFLFSCLVQTGLVLCRLKNCDSLHCFSSDPKQCCPSCKDEILPSEQAGPPNPVLVTIMVSDSQSQRGGTLSSIIL</sequence>
<protein>
    <submittedName>
        <fullName evidence="1">Chordin-like protein 1</fullName>
    </submittedName>
</protein>
<proteinExistence type="predicted"/>
<dbReference type="EMBL" id="BPLR01019431">
    <property type="protein sequence ID" value="GIX67797.1"/>
    <property type="molecule type" value="Genomic_DNA"/>
</dbReference>
<comment type="caution">
    <text evidence="1">The sequence shown here is derived from an EMBL/GenBank/DDBJ whole genome shotgun (WGS) entry which is preliminary data.</text>
</comment>
<name>A0AAV4M7P5_CAEEX</name>
<dbReference type="Proteomes" id="UP001054945">
    <property type="component" value="Unassembled WGS sequence"/>
</dbReference>